<evidence type="ECO:0000313" key="1">
    <source>
        <dbReference type="EMBL" id="GAI02484.1"/>
    </source>
</evidence>
<dbReference type="AlphaFoldDB" id="X1M825"/>
<comment type="caution">
    <text evidence="1">The sequence shown here is derived from an EMBL/GenBank/DDBJ whole genome shotgun (WGS) entry which is preliminary data.</text>
</comment>
<dbReference type="EMBL" id="BARV01010855">
    <property type="protein sequence ID" value="GAI02484.1"/>
    <property type="molecule type" value="Genomic_DNA"/>
</dbReference>
<protein>
    <submittedName>
        <fullName evidence="1">Uncharacterized protein</fullName>
    </submittedName>
</protein>
<reference evidence="1" key="1">
    <citation type="journal article" date="2014" name="Front. Microbiol.">
        <title>High frequency of phylogenetically diverse reductive dehalogenase-homologous genes in deep subseafloor sedimentary metagenomes.</title>
        <authorList>
            <person name="Kawai M."/>
            <person name="Futagami T."/>
            <person name="Toyoda A."/>
            <person name="Takaki Y."/>
            <person name="Nishi S."/>
            <person name="Hori S."/>
            <person name="Arai W."/>
            <person name="Tsubouchi T."/>
            <person name="Morono Y."/>
            <person name="Uchiyama I."/>
            <person name="Ito T."/>
            <person name="Fujiyama A."/>
            <person name="Inagaki F."/>
            <person name="Takami H."/>
        </authorList>
    </citation>
    <scope>NUCLEOTIDE SEQUENCE</scope>
    <source>
        <strain evidence="1">Expedition CK06-06</strain>
    </source>
</reference>
<accession>X1M825</accession>
<gene>
    <name evidence="1" type="ORF">S06H3_20849</name>
</gene>
<name>X1M825_9ZZZZ</name>
<organism evidence="1">
    <name type="scientific">marine sediment metagenome</name>
    <dbReference type="NCBI Taxonomy" id="412755"/>
    <lineage>
        <taxon>unclassified sequences</taxon>
        <taxon>metagenomes</taxon>
        <taxon>ecological metagenomes</taxon>
    </lineage>
</organism>
<proteinExistence type="predicted"/>
<sequence>MGAITDKLNAEWAEKQVDENMFTVRAIIEDFYNDLSEAISRGSDLYPTGDADFDTYVGPIVQEMTTFKNQLENNYAEFINWRQ</sequence>